<feature type="transmembrane region" description="Helical" evidence="1">
    <location>
        <begin position="96"/>
        <end position="121"/>
    </location>
</feature>
<dbReference type="PANTHER" id="PTHR34220:SF7">
    <property type="entry name" value="SENSOR HISTIDINE KINASE YPDA"/>
    <property type="match status" value="1"/>
</dbReference>
<dbReference type="PANTHER" id="PTHR34220">
    <property type="entry name" value="SENSOR HISTIDINE KINASE YPDA"/>
    <property type="match status" value="1"/>
</dbReference>
<evidence type="ECO:0000259" key="2">
    <source>
        <dbReference type="Pfam" id="PF06580"/>
    </source>
</evidence>
<comment type="caution">
    <text evidence="3">The sequence shown here is derived from an EMBL/GenBank/DDBJ whole genome shotgun (WGS) entry which is preliminary data.</text>
</comment>
<proteinExistence type="predicted"/>
<feature type="transmembrane region" description="Helical" evidence="1">
    <location>
        <begin position="16"/>
        <end position="34"/>
    </location>
</feature>
<evidence type="ECO:0000256" key="1">
    <source>
        <dbReference type="SAM" id="Phobius"/>
    </source>
</evidence>
<dbReference type="RefSeq" id="WP_330145002.1">
    <property type="nucleotide sequence ID" value="NZ_JAZDQU010000001.1"/>
</dbReference>
<evidence type="ECO:0000313" key="4">
    <source>
        <dbReference type="Proteomes" id="UP001337681"/>
    </source>
</evidence>
<keyword evidence="1" id="KW-0812">Transmembrane</keyword>
<evidence type="ECO:0000313" key="3">
    <source>
        <dbReference type="EMBL" id="MEE1884084.1"/>
    </source>
</evidence>
<accession>A0ABU7GYI0</accession>
<gene>
    <name evidence="3" type="ORF">VRU49_01510</name>
</gene>
<dbReference type="InterPro" id="IPR036890">
    <property type="entry name" value="HATPase_C_sf"/>
</dbReference>
<dbReference type="Pfam" id="PF06580">
    <property type="entry name" value="His_kinase"/>
    <property type="match status" value="1"/>
</dbReference>
<feature type="transmembrane region" description="Helical" evidence="1">
    <location>
        <begin position="186"/>
        <end position="203"/>
    </location>
</feature>
<dbReference type="GO" id="GO:0016301">
    <property type="term" value="F:kinase activity"/>
    <property type="evidence" value="ECO:0007669"/>
    <property type="project" value="UniProtKB-KW"/>
</dbReference>
<keyword evidence="1" id="KW-1133">Transmembrane helix</keyword>
<keyword evidence="4" id="KW-1185">Reference proteome</keyword>
<sequence length="510" mass="58502">MSNTILTKENFKKLEAWLLTFGFAIFIITLLVNTRGNHNYGSWKFEKYNIKYDFVENFLVPTIVIGTTIYAALMISIIIIEPYYHRTKSIFKTAIFYLLVFVITFLSISICTTYTDAWIFGEKEGIENLESTYNKIFYDTFVLVFVFSAIYLGYFLLKILIGNLIEINFNKNKNQNLINNNNSVKYVAGFFVWLLVFFFLAVGSRTPAIITLIWAIIVPYSAIIMALNIHWLIPSAEVKSFTHSTYFLRTGVVVLCLAMLATAFIAAIKSYNGVQFMSILILVLLWTTLILTPWAWNIYNNSNEKFELETALGKSDAHLSFLKSQINPHFLFNALNTLYGSALQENAEKTGEGIQKLGDMMRFMLQENVQDKISLIRDLDYINNYIDLQKLRIPNTANITIDTVIDVQLNNLLITPMILIPFIENSFKHGISLNQPSHIKISLHTKGSTLFLDVQNSVHEIKLNDPEQHKSGIGLQNVKQRLALLYPNKHELSIRENAKEFFIHLTLELS</sequence>
<feature type="transmembrane region" description="Helical" evidence="1">
    <location>
        <begin position="274"/>
        <end position="296"/>
    </location>
</feature>
<feature type="transmembrane region" description="Helical" evidence="1">
    <location>
        <begin position="246"/>
        <end position="268"/>
    </location>
</feature>
<feature type="transmembrane region" description="Helical" evidence="1">
    <location>
        <begin position="141"/>
        <end position="165"/>
    </location>
</feature>
<dbReference type="InterPro" id="IPR010559">
    <property type="entry name" value="Sig_transdc_His_kin_internal"/>
</dbReference>
<name>A0ABU7GYI0_9SPHI</name>
<protein>
    <submittedName>
        <fullName evidence="3">Histidine kinase</fullName>
    </submittedName>
</protein>
<keyword evidence="3" id="KW-0418">Kinase</keyword>
<reference evidence="3 4" key="1">
    <citation type="submission" date="2024-01" db="EMBL/GenBank/DDBJ databases">
        <title>Pedobacter sp. nov., isolated from oil-contaminated soil.</title>
        <authorList>
            <person name="Le N.T.T."/>
        </authorList>
    </citation>
    <scope>NUCLEOTIDE SEQUENCE [LARGE SCALE GENOMIC DNA]</scope>
    <source>
        <strain evidence="3 4">VNH31</strain>
    </source>
</reference>
<dbReference type="Proteomes" id="UP001337681">
    <property type="component" value="Unassembled WGS sequence"/>
</dbReference>
<dbReference type="EMBL" id="JAZDQU010000001">
    <property type="protein sequence ID" value="MEE1884084.1"/>
    <property type="molecule type" value="Genomic_DNA"/>
</dbReference>
<feature type="transmembrane region" description="Helical" evidence="1">
    <location>
        <begin position="58"/>
        <end position="84"/>
    </location>
</feature>
<organism evidence="3 4">
    <name type="scientific">Pedobacter flavus</name>
    <dbReference type="NCBI Taxonomy" id="3113906"/>
    <lineage>
        <taxon>Bacteria</taxon>
        <taxon>Pseudomonadati</taxon>
        <taxon>Bacteroidota</taxon>
        <taxon>Sphingobacteriia</taxon>
        <taxon>Sphingobacteriales</taxon>
        <taxon>Sphingobacteriaceae</taxon>
        <taxon>Pedobacter</taxon>
    </lineage>
</organism>
<feature type="transmembrane region" description="Helical" evidence="1">
    <location>
        <begin position="209"/>
        <end position="234"/>
    </location>
</feature>
<feature type="domain" description="Signal transduction histidine kinase internal region" evidence="2">
    <location>
        <begin position="317"/>
        <end position="395"/>
    </location>
</feature>
<dbReference type="SUPFAM" id="SSF55874">
    <property type="entry name" value="ATPase domain of HSP90 chaperone/DNA topoisomerase II/histidine kinase"/>
    <property type="match status" value="1"/>
</dbReference>
<keyword evidence="1" id="KW-0472">Membrane</keyword>
<keyword evidence="3" id="KW-0808">Transferase</keyword>
<dbReference type="Gene3D" id="3.30.565.10">
    <property type="entry name" value="Histidine kinase-like ATPase, C-terminal domain"/>
    <property type="match status" value="1"/>
</dbReference>
<dbReference type="InterPro" id="IPR050640">
    <property type="entry name" value="Bact_2-comp_sensor_kinase"/>
</dbReference>